<organism evidence="2 3">
    <name type="scientific">Clitoria ternatea</name>
    <name type="common">Butterfly pea</name>
    <dbReference type="NCBI Taxonomy" id="43366"/>
    <lineage>
        <taxon>Eukaryota</taxon>
        <taxon>Viridiplantae</taxon>
        <taxon>Streptophyta</taxon>
        <taxon>Embryophyta</taxon>
        <taxon>Tracheophyta</taxon>
        <taxon>Spermatophyta</taxon>
        <taxon>Magnoliopsida</taxon>
        <taxon>eudicotyledons</taxon>
        <taxon>Gunneridae</taxon>
        <taxon>Pentapetalae</taxon>
        <taxon>rosids</taxon>
        <taxon>fabids</taxon>
        <taxon>Fabales</taxon>
        <taxon>Fabaceae</taxon>
        <taxon>Papilionoideae</taxon>
        <taxon>50 kb inversion clade</taxon>
        <taxon>NPAAA clade</taxon>
        <taxon>indigoferoid/millettioid clade</taxon>
        <taxon>Phaseoleae</taxon>
        <taxon>Clitoria</taxon>
    </lineage>
</organism>
<feature type="region of interest" description="Disordered" evidence="1">
    <location>
        <begin position="252"/>
        <end position="273"/>
    </location>
</feature>
<evidence type="ECO:0000313" key="3">
    <source>
        <dbReference type="Proteomes" id="UP001359559"/>
    </source>
</evidence>
<dbReference type="EMBL" id="JAYKXN010000003">
    <property type="protein sequence ID" value="KAK7300345.1"/>
    <property type="molecule type" value="Genomic_DNA"/>
</dbReference>
<gene>
    <name evidence="2" type="ORF">RJT34_11188</name>
</gene>
<dbReference type="AlphaFoldDB" id="A0AAN9JJG5"/>
<sequence length="273" mass="30414">MAIMEWCSHCCRLCPTTVETIGDQSSGIYYCSCNMCGKVLLDLSTPLAVKVPMKRIKRCARRIKTRRKIIAQDSRKECKYSSALLYASRSDSLFDIISTEVKILNKSDKNLAGNELSGCIPQDIGKLCNLKYLCGCKAYGDDLLSNGEAVHQLGLDCLPVPAEVSMDNVWAKDKLHEEEPYQKVPKKATSSSSNHVPTNQDLLRELQAMKRIQLGTHHVLLRRLTESMGIDPNGIISDPVNKDQWLADIDFTIPPASPEEEVQEEGNAANEEE</sequence>
<evidence type="ECO:0000256" key="1">
    <source>
        <dbReference type="SAM" id="MobiDB-lite"/>
    </source>
</evidence>
<comment type="caution">
    <text evidence="2">The sequence shown here is derived from an EMBL/GenBank/DDBJ whole genome shotgun (WGS) entry which is preliminary data.</text>
</comment>
<reference evidence="2 3" key="1">
    <citation type="submission" date="2024-01" db="EMBL/GenBank/DDBJ databases">
        <title>The genomes of 5 underutilized Papilionoideae crops provide insights into root nodulation and disease resistance.</title>
        <authorList>
            <person name="Yuan L."/>
        </authorList>
    </citation>
    <scope>NUCLEOTIDE SEQUENCE [LARGE SCALE GENOMIC DNA]</scope>
    <source>
        <strain evidence="2">LY-2023</strain>
        <tissue evidence="2">Leaf</tissue>
    </source>
</reference>
<feature type="region of interest" description="Disordered" evidence="1">
    <location>
        <begin position="176"/>
        <end position="197"/>
    </location>
</feature>
<feature type="compositionally biased region" description="Polar residues" evidence="1">
    <location>
        <begin position="188"/>
        <end position="197"/>
    </location>
</feature>
<evidence type="ECO:0000313" key="2">
    <source>
        <dbReference type="EMBL" id="KAK7300345.1"/>
    </source>
</evidence>
<name>A0AAN9JJG5_CLITE</name>
<accession>A0AAN9JJG5</accession>
<keyword evidence="3" id="KW-1185">Reference proteome</keyword>
<dbReference type="Proteomes" id="UP001359559">
    <property type="component" value="Unassembled WGS sequence"/>
</dbReference>
<proteinExistence type="predicted"/>
<feature type="compositionally biased region" description="Acidic residues" evidence="1">
    <location>
        <begin position="258"/>
        <end position="273"/>
    </location>
</feature>
<protein>
    <submittedName>
        <fullName evidence="2">Uncharacterized protein</fullName>
    </submittedName>
</protein>